<keyword evidence="2 8" id="KW-0997">Cell inner membrane</keyword>
<dbReference type="InterPro" id="IPR036765">
    <property type="entry name" value="ZipA_FtsZ-bd_C_sf"/>
</dbReference>
<comment type="subunit">
    <text evidence="8">Interacts with FtsZ via their C-terminal domains.</text>
</comment>
<comment type="similarity">
    <text evidence="8 9">Belongs to the ZipA family.</text>
</comment>
<evidence type="ECO:0000259" key="10">
    <source>
        <dbReference type="SMART" id="SM00771"/>
    </source>
</evidence>
<dbReference type="PANTHER" id="PTHR38685:SF1">
    <property type="entry name" value="CELL DIVISION PROTEIN ZIPA"/>
    <property type="match status" value="1"/>
</dbReference>
<dbReference type="InterPro" id="IPR011919">
    <property type="entry name" value="Cell_div_ZipA"/>
</dbReference>
<dbReference type="SMART" id="SM00771">
    <property type="entry name" value="ZipA_C"/>
    <property type="match status" value="1"/>
</dbReference>
<dbReference type="GO" id="GO:0032153">
    <property type="term" value="C:cell division site"/>
    <property type="evidence" value="ECO:0007669"/>
    <property type="project" value="UniProtKB-UniRule"/>
</dbReference>
<dbReference type="HAMAP" id="MF_00509">
    <property type="entry name" value="ZipA"/>
    <property type="match status" value="1"/>
</dbReference>
<reference evidence="11 12" key="1">
    <citation type="journal article" date="2014" name="Environ. Microbiol.">
        <title>Genomic signatures of obligate host dependence in the luminous bacterial symbiont of a vertebrate.</title>
        <authorList>
            <person name="Hendry T.A."/>
            <person name="de Wet J.R."/>
            <person name="Dunlap P.V."/>
        </authorList>
    </citation>
    <scope>NUCLEOTIDE SEQUENCE [LARGE SCALE GENOMIC DNA]</scope>
    <source>
        <strain evidence="11 12">Akat1</strain>
    </source>
</reference>
<keyword evidence="3 8" id="KW-0132">Cell division</keyword>
<dbReference type="STRING" id="28176.CF66_0139"/>
<evidence type="ECO:0000256" key="9">
    <source>
        <dbReference type="RuleBase" id="RU003612"/>
    </source>
</evidence>
<gene>
    <name evidence="8" type="primary">zipA</name>
    <name evidence="11" type="ORF">O1U_0692</name>
</gene>
<keyword evidence="12" id="KW-1185">Reference proteome</keyword>
<dbReference type="AlphaFoldDB" id="S3DG52"/>
<evidence type="ECO:0000256" key="5">
    <source>
        <dbReference type="ARBA" id="ARBA00022989"/>
    </source>
</evidence>
<evidence type="ECO:0000313" key="11">
    <source>
        <dbReference type="EMBL" id="EPE37392.1"/>
    </source>
</evidence>
<dbReference type="GO" id="GO:0043093">
    <property type="term" value="P:FtsZ-dependent cytokinesis"/>
    <property type="evidence" value="ECO:0007669"/>
    <property type="project" value="UniProtKB-UniRule"/>
</dbReference>
<dbReference type="GO" id="GO:0000917">
    <property type="term" value="P:division septum assembly"/>
    <property type="evidence" value="ECO:0007669"/>
    <property type="project" value="TreeGrafter"/>
</dbReference>
<proteinExistence type="inferred from homology"/>
<keyword evidence="5 8" id="KW-1133">Transmembrane helix</keyword>
<evidence type="ECO:0000256" key="3">
    <source>
        <dbReference type="ARBA" id="ARBA00022618"/>
    </source>
</evidence>
<dbReference type="eggNOG" id="COG3115">
    <property type="taxonomic scope" value="Bacteria"/>
</dbReference>
<dbReference type="InterPro" id="IPR007449">
    <property type="entry name" value="ZipA_FtsZ-bd_C"/>
</dbReference>
<dbReference type="Proteomes" id="UP000053688">
    <property type="component" value="Unassembled WGS sequence"/>
</dbReference>
<dbReference type="PANTHER" id="PTHR38685">
    <property type="entry name" value="CELL DIVISION PROTEIN ZIPA"/>
    <property type="match status" value="1"/>
</dbReference>
<name>S3DG52_9GAMM</name>
<keyword evidence="6 8" id="KW-0472">Membrane</keyword>
<keyword evidence="1 8" id="KW-1003">Cell membrane</keyword>
<accession>S3DG52</accession>
<dbReference type="NCBIfam" id="TIGR02205">
    <property type="entry name" value="septum_zipA"/>
    <property type="match status" value="1"/>
</dbReference>
<evidence type="ECO:0000256" key="7">
    <source>
        <dbReference type="ARBA" id="ARBA00023306"/>
    </source>
</evidence>
<dbReference type="Gene3D" id="3.30.1400.10">
    <property type="entry name" value="ZipA, C-terminal FtsZ-binding domain"/>
    <property type="match status" value="1"/>
</dbReference>
<comment type="caution">
    <text evidence="11">The sequence shown here is derived from an EMBL/GenBank/DDBJ whole genome shotgun (WGS) entry which is preliminary data.</text>
</comment>
<evidence type="ECO:0000256" key="1">
    <source>
        <dbReference type="ARBA" id="ARBA00022475"/>
    </source>
</evidence>
<dbReference type="Pfam" id="PF04354">
    <property type="entry name" value="ZipA_C"/>
    <property type="match status" value="1"/>
</dbReference>
<dbReference type="PATRIC" id="fig|1236703.3.peg.707"/>
<comment type="function">
    <text evidence="8 9">Essential cell division protein that stabilizes the FtsZ protofilaments by cross-linking them and that serves as a cytoplasmic membrane anchor for the Z ring. Also required for the recruitment to the septal ring of downstream cell division proteins.</text>
</comment>
<keyword evidence="7 8" id="KW-0131">Cell cycle</keyword>
<dbReference type="GO" id="GO:0005886">
    <property type="term" value="C:plasma membrane"/>
    <property type="evidence" value="ECO:0007669"/>
    <property type="project" value="UniProtKB-SubCell"/>
</dbReference>
<evidence type="ECO:0000256" key="6">
    <source>
        <dbReference type="ARBA" id="ARBA00023136"/>
    </source>
</evidence>
<keyword evidence="4 8" id="KW-0812">Transmembrane</keyword>
<evidence type="ECO:0000256" key="4">
    <source>
        <dbReference type="ARBA" id="ARBA00022692"/>
    </source>
</evidence>
<sequence>MRLVLIVVGALAIIGLLVHGFSTKKGTRIRFYNRSIINLSNTTKKKGKGTVLSQVHNTNHKSKVKKPNASKSLELSPSVETIQNTPFSDILNTPSVQDTSESDVEVIIINVHSLGDKPFIGRTLFASIERNGLLYGDMDIFHRYSDLSKNSKSLFSVANMIKPGTFKNVDFNTFKTPGLSFFMTLPCFWEAHQNFKLMLKTAQQVADDLGGNVLDDSRNLMTPDRLLAYRKQIQDFKITMQAK</sequence>
<evidence type="ECO:0000256" key="2">
    <source>
        <dbReference type="ARBA" id="ARBA00022519"/>
    </source>
</evidence>
<feature type="domain" description="ZipA C-terminal FtsZ-binding" evidence="10">
    <location>
        <begin position="103"/>
        <end position="233"/>
    </location>
</feature>
<dbReference type="SUPFAM" id="SSF64383">
    <property type="entry name" value="Cell-division protein ZipA, C-terminal domain"/>
    <property type="match status" value="1"/>
</dbReference>
<organism evidence="11 12">
    <name type="scientific">Candidatus Photodesmus katoptron Akat1</name>
    <dbReference type="NCBI Taxonomy" id="1236703"/>
    <lineage>
        <taxon>Bacteria</taxon>
        <taxon>Pseudomonadati</taxon>
        <taxon>Pseudomonadota</taxon>
        <taxon>Gammaproteobacteria</taxon>
        <taxon>Vibrionales</taxon>
        <taxon>Vibrionaceae</taxon>
        <taxon>Candidatus Photodesmus</taxon>
    </lineage>
</organism>
<comment type="subcellular location">
    <subcellularLocation>
        <location evidence="8">Cell inner membrane</location>
        <topology evidence="8">Single-pass type I membrane protein</topology>
    </subcellularLocation>
    <text evidence="8">Localizes to the Z ring in an FtsZ-dependent manner.</text>
</comment>
<evidence type="ECO:0000313" key="12">
    <source>
        <dbReference type="Proteomes" id="UP000053688"/>
    </source>
</evidence>
<protein>
    <recommendedName>
        <fullName evidence="8 9">Cell division protein ZipA</fullName>
    </recommendedName>
</protein>
<evidence type="ECO:0000256" key="8">
    <source>
        <dbReference type="HAMAP-Rule" id="MF_00509"/>
    </source>
</evidence>
<dbReference type="EMBL" id="AMSD01000002">
    <property type="protein sequence ID" value="EPE37392.1"/>
    <property type="molecule type" value="Genomic_DNA"/>
</dbReference>